<organism evidence="2">
    <name type="scientific">Arundo donax</name>
    <name type="common">Giant reed</name>
    <name type="synonym">Donax arundinaceus</name>
    <dbReference type="NCBI Taxonomy" id="35708"/>
    <lineage>
        <taxon>Eukaryota</taxon>
        <taxon>Viridiplantae</taxon>
        <taxon>Streptophyta</taxon>
        <taxon>Embryophyta</taxon>
        <taxon>Tracheophyta</taxon>
        <taxon>Spermatophyta</taxon>
        <taxon>Magnoliopsida</taxon>
        <taxon>Liliopsida</taxon>
        <taxon>Poales</taxon>
        <taxon>Poaceae</taxon>
        <taxon>PACMAD clade</taxon>
        <taxon>Arundinoideae</taxon>
        <taxon>Arundineae</taxon>
        <taxon>Arundo</taxon>
    </lineage>
</organism>
<keyword evidence="1" id="KW-1133">Transmembrane helix</keyword>
<dbReference type="AlphaFoldDB" id="A0A0A9B7M1"/>
<protein>
    <submittedName>
        <fullName evidence="2">Uncharacterized protein</fullName>
    </submittedName>
</protein>
<keyword evidence="1" id="KW-0472">Membrane</keyword>
<name>A0A0A9B7M1_ARUDO</name>
<evidence type="ECO:0000313" key="2">
    <source>
        <dbReference type="EMBL" id="JAD58123.1"/>
    </source>
</evidence>
<dbReference type="EMBL" id="GBRH01239772">
    <property type="protein sequence ID" value="JAD58123.1"/>
    <property type="molecule type" value="Transcribed_RNA"/>
</dbReference>
<evidence type="ECO:0000256" key="1">
    <source>
        <dbReference type="SAM" id="Phobius"/>
    </source>
</evidence>
<accession>A0A0A9B7M1</accession>
<reference evidence="2" key="2">
    <citation type="journal article" date="2015" name="Data Brief">
        <title>Shoot transcriptome of the giant reed, Arundo donax.</title>
        <authorList>
            <person name="Barrero R.A."/>
            <person name="Guerrero F.D."/>
            <person name="Moolhuijzen P."/>
            <person name="Goolsby J.A."/>
            <person name="Tidwell J."/>
            <person name="Bellgard S.E."/>
            <person name="Bellgard M.I."/>
        </authorList>
    </citation>
    <scope>NUCLEOTIDE SEQUENCE</scope>
    <source>
        <tissue evidence="2">Shoot tissue taken approximately 20 cm above the soil surface</tissue>
    </source>
</reference>
<keyword evidence="1" id="KW-0812">Transmembrane</keyword>
<proteinExistence type="predicted"/>
<feature type="transmembrane region" description="Helical" evidence="1">
    <location>
        <begin position="13"/>
        <end position="32"/>
    </location>
</feature>
<reference evidence="2" key="1">
    <citation type="submission" date="2014-09" db="EMBL/GenBank/DDBJ databases">
        <authorList>
            <person name="Magalhaes I.L.F."/>
            <person name="Oliveira U."/>
            <person name="Santos F.R."/>
            <person name="Vidigal T.H.D.A."/>
            <person name="Brescovit A.D."/>
            <person name="Santos A.J."/>
        </authorList>
    </citation>
    <scope>NUCLEOTIDE SEQUENCE</scope>
    <source>
        <tissue evidence="2">Shoot tissue taken approximately 20 cm above the soil surface</tissue>
    </source>
</reference>
<sequence>MLVCNNKYMVIHILLRKISNLFLVMFMSYALYRKSCMP</sequence>